<dbReference type="CDD" id="cd13954">
    <property type="entry name" value="7tmA_OR"/>
    <property type="match status" value="2"/>
</dbReference>
<dbReference type="GO" id="GO:0005886">
    <property type="term" value="C:plasma membrane"/>
    <property type="evidence" value="ECO:0007669"/>
    <property type="project" value="UniProtKB-SubCell"/>
</dbReference>
<dbReference type="FunFam" id="1.20.1070.10:FF:000001">
    <property type="entry name" value="Olfactory receptor"/>
    <property type="match status" value="2"/>
</dbReference>
<evidence type="ECO:0000259" key="11">
    <source>
        <dbReference type="PROSITE" id="PS50262"/>
    </source>
</evidence>
<comment type="similarity">
    <text evidence="9">Belongs to the G-protein coupled receptor 1 family.</text>
</comment>
<dbReference type="PRINTS" id="PR00237">
    <property type="entry name" value="GPCRRHODOPSN"/>
</dbReference>
<dbReference type="InterPro" id="IPR000276">
    <property type="entry name" value="GPCR_Rhodpsn"/>
</dbReference>
<sequence length="615" mass="69421">AMSDSNRTLHSEFIIVGLPGLQEHYIALFFFFLILFLAIIMGNLLILVLVALDHRLQTPMYFFLGNLSLLDILLTSTVIPKLLAVLLHHDNTISFSGCFIQMQFFIAFAAIEGFLVAAMSYDRYAAIVKPLHYNALINTKVCLKMATTVWVLGLFAPLLSVVPASTLPFCGSNLILHIVCDYRTVMSLACGDVTVHVNFTLLMAMMSIYIPFLYVLWAYCRIITSVMKLKTVESRKKAFSMCSSHVAVVFLYYVSSAVVYIGLRVESIPPDGRIFVGAVYYFLTPLLNPIIYSMSDSNTTLHYEFIIVGLPGLQEHYTALFIFFLFLFLVTFLGNLLIVVLVALDHRLHTPMYFFLWNLSLLDILLTCTVIPKLLAIILCRDNTISFSGCFAQMYFFITLPAAEGFLLAAMSYDRYTAIVKPLHYNTIINTKVCLIMTVTVWVLGILAPLPSIILASMFPYCKSNFILHIVCDYPTVMALACGDITAQANVALFLAMFSIYVTFFYVLWTYCRIIASVMKLKTMESHKKAFSMCSSHMTVVFFYYVSAAVVYISLRVENIHPEGRIFIGSVYNFLTPLLNPIIYSLRNEKIKAAAQRNLRFHTPHSVKNTVSISQ</sequence>
<keyword evidence="5" id="KW-0552">Olfaction</keyword>
<dbReference type="Gene3D" id="1.20.1070.10">
    <property type="entry name" value="Rhodopsin 7-helix transmembrane proteins"/>
    <property type="match status" value="2"/>
</dbReference>
<feature type="non-terminal residue" evidence="12">
    <location>
        <position position="615"/>
    </location>
</feature>
<dbReference type="InterPro" id="IPR017452">
    <property type="entry name" value="GPCR_Rhodpsn_7TM"/>
</dbReference>
<evidence type="ECO:0000256" key="10">
    <source>
        <dbReference type="SAM" id="Phobius"/>
    </source>
</evidence>
<dbReference type="EMBL" id="JAAWVO010048539">
    <property type="protein sequence ID" value="MBN3319863.1"/>
    <property type="molecule type" value="Genomic_DNA"/>
</dbReference>
<dbReference type="PANTHER" id="PTHR26453">
    <property type="entry name" value="OLFACTORY RECEPTOR"/>
    <property type="match status" value="1"/>
</dbReference>
<keyword evidence="9" id="KW-0675">Receptor</keyword>
<keyword evidence="13" id="KW-1185">Reference proteome</keyword>
<feature type="transmembrane region" description="Helical" evidence="10">
    <location>
        <begin position="238"/>
        <end position="263"/>
    </location>
</feature>
<feature type="transmembrane region" description="Helical" evidence="10">
    <location>
        <begin position="487"/>
        <end position="509"/>
    </location>
</feature>
<keyword evidence="3" id="KW-0716">Sensory transduction</keyword>
<evidence type="ECO:0000256" key="5">
    <source>
        <dbReference type="ARBA" id="ARBA00022725"/>
    </source>
</evidence>
<keyword evidence="8 9" id="KW-0807">Transducer</keyword>
<dbReference type="GO" id="GO:0004930">
    <property type="term" value="F:G protein-coupled receptor activity"/>
    <property type="evidence" value="ECO:0007669"/>
    <property type="project" value="UniProtKB-KW"/>
</dbReference>
<feature type="transmembrane region" description="Helical" evidence="10">
    <location>
        <begin position="319"/>
        <end position="344"/>
    </location>
</feature>
<keyword evidence="7 10" id="KW-0472">Membrane</keyword>
<feature type="transmembrane region" description="Helical" evidence="10">
    <location>
        <begin position="141"/>
        <end position="159"/>
    </location>
</feature>
<keyword evidence="4 9" id="KW-0812">Transmembrane</keyword>
<feature type="transmembrane region" description="Helical" evidence="10">
    <location>
        <begin position="59"/>
        <end position="79"/>
    </location>
</feature>
<evidence type="ECO:0000256" key="8">
    <source>
        <dbReference type="ARBA" id="ARBA00023224"/>
    </source>
</evidence>
<keyword evidence="6 10" id="KW-1133">Transmembrane helix</keyword>
<name>A0A8J7TE26_ATRSP</name>
<accession>A0A8J7TE26</accession>
<reference evidence="12" key="1">
    <citation type="journal article" date="2021" name="Cell">
        <title>Tracing the genetic footprints of vertebrate landing in non-teleost ray-finned fishes.</title>
        <authorList>
            <person name="Bi X."/>
            <person name="Wang K."/>
            <person name="Yang L."/>
            <person name="Pan H."/>
            <person name="Jiang H."/>
            <person name="Wei Q."/>
            <person name="Fang M."/>
            <person name="Yu H."/>
            <person name="Zhu C."/>
            <person name="Cai Y."/>
            <person name="He Y."/>
            <person name="Gan X."/>
            <person name="Zeng H."/>
            <person name="Yu D."/>
            <person name="Zhu Y."/>
            <person name="Jiang H."/>
            <person name="Qiu Q."/>
            <person name="Yang H."/>
            <person name="Zhang Y.E."/>
            <person name="Wang W."/>
            <person name="Zhu M."/>
            <person name="He S."/>
            <person name="Zhang G."/>
        </authorList>
    </citation>
    <scope>NUCLEOTIDE SEQUENCE</scope>
    <source>
        <strain evidence="12">Allg_001</strain>
    </source>
</reference>
<evidence type="ECO:0000256" key="4">
    <source>
        <dbReference type="ARBA" id="ARBA00022692"/>
    </source>
</evidence>
<dbReference type="SUPFAM" id="SSF81321">
    <property type="entry name" value="Family A G protein-coupled receptor-like"/>
    <property type="match status" value="2"/>
</dbReference>
<dbReference type="Pfam" id="PF13853">
    <property type="entry name" value="7tm_4"/>
    <property type="match status" value="2"/>
</dbReference>
<evidence type="ECO:0000256" key="1">
    <source>
        <dbReference type="ARBA" id="ARBA00004651"/>
    </source>
</evidence>
<evidence type="ECO:0000256" key="6">
    <source>
        <dbReference type="ARBA" id="ARBA00022989"/>
    </source>
</evidence>
<gene>
    <name evidence="12" type="primary">Or6n1_1</name>
    <name evidence="12" type="ORF">GTO95_0015350</name>
</gene>
<organism evidence="12 13">
    <name type="scientific">Atractosteus spatula</name>
    <name type="common">Alligator gar</name>
    <name type="synonym">Lepisosteus spatula</name>
    <dbReference type="NCBI Taxonomy" id="7917"/>
    <lineage>
        <taxon>Eukaryota</taxon>
        <taxon>Metazoa</taxon>
        <taxon>Chordata</taxon>
        <taxon>Craniata</taxon>
        <taxon>Vertebrata</taxon>
        <taxon>Euteleostomi</taxon>
        <taxon>Actinopterygii</taxon>
        <taxon>Neopterygii</taxon>
        <taxon>Holostei</taxon>
        <taxon>Semionotiformes</taxon>
        <taxon>Lepisosteidae</taxon>
        <taxon>Atractosteus</taxon>
    </lineage>
</organism>
<dbReference type="Proteomes" id="UP000736164">
    <property type="component" value="Unassembled WGS sequence"/>
</dbReference>
<proteinExistence type="inferred from homology"/>
<dbReference type="SMART" id="SM01381">
    <property type="entry name" value="7TM_GPCR_Srsx"/>
    <property type="match status" value="1"/>
</dbReference>
<dbReference type="PROSITE" id="PS00237">
    <property type="entry name" value="G_PROTEIN_RECEP_F1_1"/>
    <property type="match status" value="2"/>
</dbReference>
<dbReference type="PRINTS" id="PR00245">
    <property type="entry name" value="OLFACTORYR"/>
</dbReference>
<comment type="subcellular location">
    <subcellularLocation>
        <location evidence="1">Cell membrane</location>
        <topology evidence="1">Multi-pass membrane protein</topology>
    </subcellularLocation>
</comment>
<dbReference type="PROSITE" id="PS50262">
    <property type="entry name" value="G_PROTEIN_RECEP_F1_2"/>
    <property type="match status" value="2"/>
</dbReference>
<dbReference type="InterPro" id="IPR000725">
    <property type="entry name" value="Olfact_rcpt"/>
</dbReference>
<feature type="transmembrane region" description="Helical" evidence="10">
    <location>
        <begin position="530"/>
        <end position="554"/>
    </location>
</feature>
<evidence type="ECO:0000256" key="7">
    <source>
        <dbReference type="ARBA" id="ARBA00023136"/>
    </source>
</evidence>
<feature type="domain" description="G-protein coupled receptors family 1 profile" evidence="11">
    <location>
        <begin position="334"/>
        <end position="584"/>
    </location>
</feature>
<feature type="transmembrane region" description="Helical" evidence="10">
    <location>
        <begin position="433"/>
        <end position="459"/>
    </location>
</feature>
<feature type="transmembrane region" description="Helical" evidence="10">
    <location>
        <begin position="99"/>
        <end position="121"/>
    </location>
</feature>
<protein>
    <submittedName>
        <fullName evidence="12">OR6N1 protein</fullName>
    </submittedName>
</protein>
<feature type="transmembrane region" description="Helical" evidence="10">
    <location>
        <begin position="25"/>
        <end position="52"/>
    </location>
</feature>
<comment type="caution">
    <text evidence="12">The sequence shown here is derived from an EMBL/GenBank/DDBJ whole genome shotgun (WGS) entry which is preliminary data.</text>
</comment>
<feature type="transmembrane region" description="Helical" evidence="10">
    <location>
        <begin position="566"/>
        <end position="586"/>
    </location>
</feature>
<evidence type="ECO:0000256" key="9">
    <source>
        <dbReference type="RuleBase" id="RU000688"/>
    </source>
</evidence>
<keyword evidence="2" id="KW-1003">Cell membrane</keyword>
<feature type="non-terminal residue" evidence="12">
    <location>
        <position position="1"/>
    </location>
</feature>
<dbReference type="AlphaFoldDB" id="A0A8J7TE26"/>
<feature type="transmembrane region" description="Helical" evidence="10">
    <location>
        <begin position="195"/>
        <end position="217"/>
    </location>
</feature>
<evidence type="ECO:0000313" key="12">
    <source>
        <dbReference type="EMBL" id="MBN3319863.1"/>
    </source>
</evidence>
<keyword evidence="9" id="KW-0297">G-protein coupled receptor</keyword>
<dbReference type="GO" id="GO:0004984">
    <property type="term" value="F:olfactory receptor activity"/>
    <property type="evidence" value="ECO:0007669"/>
    <property type="project" value="InterPro"/>
</dbReference>
<feature type="transmembrane region" description="Helical" evidence="10">
    <location>
        <begin position="356"/>
        <end position="379"/>
    </location>
</feature>
<evidence type="ECO:0000313" key="13">
    <source>
        <dbReference type="Proteomes" id="UP000736164"/>
    </source>
</evidence>
<feature type="transmembrane region" description="Helical" evidence="10">
    <location>
        <begin position="391"/>
        <end position="413"/>
    </location>
</feature>
<evidence type="ECO:0000256" key="2">
    <source>
        <dbReference type="ARBA" id="ARBA00022475"/>
    </source>
</evidence>
<evidence type="ECO:0000256" key="3">
    <source>
        <dbReference type="ARBA" id="ARBA00022606"/>
    </source>
</evidence>
<feature type="domain" description="G-protein coupled receptors family 1 profile" evidence="11">
    <location>
        <begin position="42"/>
        <end position="292"/>
    </location>
</feature>